<dbReference type="AlphaFoldDB" id="A0AAP0AUJ7"/>
<feature type="region of interest" description="Disordered" evidence="1">
    <location>
        <begin position="1"/>
        <end position="28"/>
    </location>
</feature>
<dbReference type="PANTHER" id="PTHR12689:SF4">
    <property type="entry name" value="PROTEIN AAR2 HOMOLOG"/>
    <property type="match status" value="1"/>
</dbReference>
<organism evidence="3 4">
    <name type="scientific">Platanthera zijinensis</name>
    <dbReference type="NCBI Taxonomy" id="2320716"/>
    <lineage>
        <taxon>Eukaryota</taxon>
        <taxon>Viridiplantae</taxon>
        <taxon>Streptophyta</taxon>
        <taxon>Embryophyta</taxon>
        <taxon>Tracheophyta</taxon>
        <taxon>Spermatophyta</taxon>
        <taxon>Magnoliopsida</taxon>
        <taxon>Liliopsida</taxon>
        <taxon>Asparagales</taxon>
        <taxon>Orchidaceae</taxon>
        <taxon>Orchidoideae</taxon>
        <taxon>Orchideae</taxon>
        <taxon>Orchidinae</taxon>
        <taxon>Platanthera</taxon>
    </lineage>
</organism>
<dbReference type="Gene3D" id="2.60.34.20">
    <property type="match status" value="1"/>
</dbReference>
<reference evidence="3 4" key="1">
    <citation type="journal article" date="2022" name="Nat. Plants">
        <title>Genomes of leafy and leafless Platanthera orchids illuminate the evolution of mycoheterotrophy.</title>
        <authorList>
            <person name="Li M.H."/>
            <person name="Liu K.W."/>
            <person name="Li Z."/>
            <person name="Lu H.C."/>
            <person name="Ye Q.L."/>
            <person name="Zhang D."/>
            <person name="Wang J.Y."/>
            <person name="Li Y.F."/>
            <person name="Zhong Z.M."/>
            <person name="Liu X."/>
            <person name="Yu X."/>
            <person name="Liu D.K."/>
            <person name="Tu X.D."/>
            <person name="Liu B."/>
            <person name="Hao Y."/>
            <person name="Liao X.Y."/>
            <person name="Jiang Y.T."/>
            <person name="Sun W.H."/>
            <person name="Chen J."/>
            <person name="Chen Y.Q."/>
            <person name="Ai Y."/>
            <person name="Zhai J.W."/>
            <person name="Wu S.S."/>
            <person name="Zhou Z."/>
            <person name="Hsiao Y.Y."/>
            <person name="Wu W.L."/>
            <person name="Chen Y.Y."/>
            <person name="Lin Y.F."/>
            <person name="Hsu J.L."/>
            <person name="Li C.Y."/>
            <person name="Wang Z.W."/>
            <person name="Zhao X."/>
            <person name="Zhong W.Y."/>
            <person name="Ma X.K."/>
            <person name="Ma L."/>
            <person name="Huang J."/>
            <person name="Chen G.Z."/>
            <person name="Huang M.Z."/>
            <person name="Huang L."/>
            <person name="Peng D.H."/>
            <person name="Luo Y.B."/>
            <person name="Zou S.Q."/>
            <person name="Chen S.P."/>
            <person name="Lan S."/>
            <person name="Tsai W.C."/>
            <person name="Van de Peer Y."/>
            <person name="Liu Z.J."/>
        </authorList>
    </citation>
    <scope>NUCLEOTIDE SEQUENCE [LARGE SCALE GENOMIC DNA]</scope>
    <source>
        <strain evidence="3">Lor287</strain>
    </source>
</reference>
<feature type="domain" description="AAR2 N-terminal" evidence="2">
    <location>
        <begin position="26"/>
        <end position="89"/>
    </location>
</feature>
<protein>
    <recommendedName>
        <fullName evidence="2">AAR2 N-terminal domain-containing protein</fullName>
    </recommendedName>
</protein>
<gene>
    <name evidence="3" type="ORF">KSP39_PZI022475</name>
</gene>
<dbReference type="InterPro" id="IPR038516">
    <property type="entry name" value="AAR2_N_sf"/>
</dbReference>
<dbReference type="PANTHER" id="PTHR12689">
    <property type="entry name" value="A1 CISTRON SPLICING FACTOR AAR2-RELATED"/>
    <property type="match status" value="1"/>
</dbReference>
<evidence type="ECO:0000259" key="2">
    <source>
        <dbReference type="Pfam" id="PF20981"/>
    </source>
</evidence>
<name>A0AAP0AUJ7_9ASPA</name>
<dbReference type="Pfam" id="PF20981">
    <property type="entry name" value="AAR2_1st"/>
    <property type="match status" value="1"/>
</dbReference>
<sequence length="215" mass="24544">MTSAGEGEEASTTSITPARGKIAGRWKKKSAAREKITYGRRRAEENRYSGMVKRMEFDHCLGPYPLDQYGCWKQLSSYISKSTISRIEPIGAEISIAHESTLSDQEKNVKMEKWLAMQLECNNLLDCSSEKTEKRRCYFTTIPKVVKHRNITGEKLTALNLDKVIVEHLSSLLIYEKVSAYNDFNGCVALSWMLLLQFDAYQICRSPINDDFQIP</sequence>
<evidence type="ECO:0000313" key="3">
    <source>
        <dbReference type="EMBL" id="KAK8916031.1"/>
    </source>
</evidence>
<proteinExistence type="predicted"/>
<accession>A0AAP0AUJ7</accession>
<dbReference type="GO" id="GO:0000244">
    <property type="term" value="P:spliceosomal tri-snRNP complex assembly"/>
    <property type="evidence" value="ECO:0007669"/>
    <property type="project" value="TreeGrafter"/>
</dbReference>
<evidence type="ECO:0000313" key="4">
    <source>
        <dbReference type="Proteomes" id="UP001418222"/>
    </source>
</evidence>
<dbReference type="InterPro" id="IPR033647">
    <property type="entry name" value="Aar2_N"/>
</dbReference>
<comment type="caution">
    <text evidence="3">The sequence shown here is derived from an EMBL/GenBank/DDBJ whole genome shotgun (WGS) entry which is preliminary data.</text>
</comment>
<dbReference type="EMBL" id="JBBWWQ010000020">
    <property type="protein sequence ID" value="KAK8916031.1"/>
    <property type="molecule type" value="Genomic_DNA"/>
</dbReference>
<keyword evidence="4" id="KW-1185">Reference proteome</keyword>
<dbReference type="InterPro" id="IPR007946">
    <property type="entry name" value="AAR2"/>
</dbReference>
<evidence type="ECO:0000256" key="1">
    <source>
        <dbReference type="SAM" id="MobiDB-lite"/>
    </source>
</evidence>
<dbReference type="Proteomes" id="UP001418222">
    <property type="component" value="Unassembled WGS sequence"/>
</dbReference>